<comment type="similarity">
    <text evidence="3 7">Belongs to the eukaryotic ribosomal protein eL19 family.</text>
</comment>
<dbReference type="HAMAP" id="MF_01475">
    <property type="entry name" value="Ribosomal_eL19"/>
    <property type="match status" value="1"/>
</dbReference>
<gene>
    <name evidence="10" type="ORF">BZG36_02416</name>
</gene>
<dbReference type="InterPro" id="IPR015972">
    <property type="entry name" value="Ribosomal_eL19_dom1"/>
</dbReference>
<dbReference type="Proteomes" id="UP000242875">
    <property type="component" value="Unassembled WGS sequence"/>
</dbReference>
<dbReference type="InterPro" id="IPR057259">
    <property type="entry name" value="Ribosomal_L19e"/>
</dbReference>
<dbReference type="GO" id="GO:0006412">
    <property type="term" value="P:translation"/>
    <property type="evidence" value="ECO:0007669"/>
    <property type="project" value="InterPro"/>
</dbReference>
<dbReference type="InterPro" id="IPR023638">
    <property type="entry name" value="Ribosomal_eL19_CS"/>
</dbReference>
<dbReference type="GO" id="GO:0022625">
    <property type="term" value="C:cytosolic large ribosomal subunit"/>
    <property type="evidence" value="ECO:0007669"/>
    <property type="project" value="InterPro"/>
</dbReference>
<dbReference type="Gene3D" id="4.10.910.10">
    <property type="entry name" value="30s ribosomal protein s13, domain 2"/>
    <property type="match status" value="1"/>
</dbReference>
<name>A0A261Y199_9FUNG</name>
<dbReference type="Gene3D" id="1.10.8.50">
    <property type="match status" value="1"/>
</dbReference>
<reference evidence="10 11" key="1">
    <citation type="journal article" date="2017" name="Mycologia">
        <title>Bifiguratus adelaidae, gen. et sp. nov., a new member of Mucoromycotina in endophytic and soil-dwelling habitats.</title>
        <authorList>
            <person name="Torres-Cruz T.J."/>
            <person name="Billingsley Tobias T.L."/>
            <person name="Almatruk M."/>
            <person name="Hesse C."/>
            <person name="Kuske C.R."/>
            <person name="Desiro A."/>
            <person name="Benucci G.M."/>
            <person name="Bonito G."/>
            <person name="Stajich J.E."/>
            <person name="Dunlap C."/>
            <person name="Arnold A.E."/>
            <person name="Porras-Alfaro A."/>
        </authorList>
    </citation>
    <scope>NUCLEOTIDE SEQUENCE [LARGE SCALE GENOMIC DNA]</scope>
    <source>
        <strain evidence="10 11">AZ0501</strain>
    </source>
</reference>
<dbReference type="Pfam" id="PF00416">
    <property type="entry name" value="Ribosomal_S13"/>
    <property type="match status" value="1"/>
</dbReference>
<dbReference type="InterPro" id="IPR035970">
    <property type="entry name" value="60S_ribosomal_eL19_sf"/>
</dbReference>
<dbReference type="GO" id="GO:0003735">
    <property type="term" value="F:structural constituent of ribosome"/>
    <property type="evidence" value="ECO:0007669"/>
    <property type="project" value="InterPro"/>
</dbReference>
<dbReference type="Gene3D" id="1.10.1200.240">
    <property type="match status" value="1"/>
</dbReference>
<comment type="similarity">
    <text evidence="2">Belongs to the universal ribosomal protein uS13 family.</text>
</comment>
<dbReference type="InterPro" id="IPR039547">
    <property type="entry name" value="Ribosomal_eL19"/>
</dbReference>
<dbReference type="SUPFAM" id="SSF48140">
    <property type="entry name" value="Ribosomal protein L19 (L19e)"/>
    <property type="match status" value="1"/>
</dbReference>
<evidence type="ECO:0000256" key="8">
    <source>
        <dbReference type="SAM" id="MobiDB-lite"/>
    </source>
</evidence>
<dbReference type="CDD" id="cd01417">
    <property type="entry name" value="Ribosomal_L19e_E"/>
    <property type="match status" value="1"/>
</dbReference>
<organism evidence="10 11">
    <name type="scientific">Bifiguratus adelaidae</name>
    <dbReference type="NCBI Taxonomy" id="1938954"/>
    <lineage>
        <taxon>Eukaryota</taxon>
        <taxon>Fungi</taxon>
        <taxon>Fungi incertae sedis</taxon>
        <taxon>Mucoromycota</taxon>
        <taxon>Mucoromycotina</taxon>
        <taxon>Endogonomycetes</taxon>
        <taxon>Endogonales</taxon>
        <taxon>Endogonales incertae sedis</taxon>
        <taxon>Bifiguratus</taxon>
    </lineage>
</organism>
<evidence type="ECO:0000256" key="6">
    <source>
        <dbReference type="ARBA" id="ARBA00023274"/>
    </source>
</evidence>
<accession>A0A261Y199</accession>
<feature type="domain" description="Large ribosomal subunit protein eL19" evidence="9">
    <location>
        <begin position="185"/>
        <end position="328"/>
    </location>
</feature>
<evidence type="ECO:0000313" key="10">
    <source>
        <dbReference type="EMBL" id="OZJ04397.1"/>
    </source>
</evidence>
<evidence type="ECO:0000313" key="11">
    <source>
        <dbReference type="Proteomes" id="UP000242875"/>
    </source>
</evidence>
<dbReference type="GO" id="GO:0003723">
    <property type="term" value="F:RNA binding"/>
    <property type="evidence" value="ECO:0007669"/>
    <property type="project" value="InterPro"/>
</dbReference>
<dbReference type="InterPro" id="IPR027437">
    <property type="entry name" value="Rbsml_uS13_C"/>
</dbReference>
<keyword evidence="4" id="KW-0963">Cytoplasm</keyword>
<proteinExistence type="inferred from homology"/>
<evidence type="ECO:0000256" key="4">
    <source>
        <dbReference type="ARBA" id="ARBA00022490"/>
    </source>
</evidence>
<dbReference type="PROSITE" id="PS00646">
    <property type="entry name" value="RIBOSOMAL_S13_1"/>
    <property type="match status" value="1"/>
</dbReference>
<feature type="region of interest" description="Disordered" evidence="8">
    <location>
        <begin position="341"/>
        <end position="383"/>
    </location>
</feature>
<dbReference type="Gene3D" id="1.10.1650.10">
    <property type="match status" value="1"/>
</dbReference>
<dbReference type="FunFam" id="1.10.8.50:FF:000002">
    <property type="entry name" value="40S ribosomal protein S18"/>
    <property type="match status" value="1"/>
</dbReference>
<dbReference type="Pfam" id="PF25476">
    <property type="entry name" value="Ribosomal_L19e_C"/>
    <property type="match status" value="1"/>
</dbReference>
<keyword evidence="6 7" id="KW-0687">Ribonucleoprotein</keyword>
<sequence>MSVSTELNFCASATSDYLKLRDLGSLVVPDKNQFQHILRLLNTNVDGKVKIMFALTAIKGVGRRYANLACKKADVDLNKRAGELSNEELERIVTILQNPTQYKIPIWFLNRQKDIVDGKYSQVLANGLDNKMREDLERLKKIRNHRGLRHYWGLRVRGQHTKTTGRRGRTVGVSKKKSDCLRGVNLRSQKRLAASVLGCGKRKIWLDPNEASEISNANSRQNIRKLVKDGLIIRKPQISQSRFRVRERAAAKRVGRHTGFGKRKGTADARMPQQVLWMRRMRVLRRLLKKYRESGKIDKHLYHQLYLKSKGNVFKNKRVLMEYIHRAKAEKQRTKTIADQAEAHRVKARAARDRRAARMAEKKAHLFGEEETKETAEEKAAQK</sequence>
<dbReference type="Pfam" id="PF01280">
    <property type="entry name" value="Ribosomal_L19e"/>
    <property type="match status" value="1"/>
</dbReference>
<evidence type="ECO:0000256" key="3">
    <source>
        <dbReference type="ARBA" id="ARBA00011082"/>
    </source>
</evidence>
<dbReference type="InterPro" id="IPR018269">
    <property type="entry name" value="Ribosomal_uS13_CS"/>
</dbReference>
<dbReference type="InterPro" id="IPR033935">
    <property type="entry name" value="Ribosomal_eL19_euk"/>
</dbReference>
<dbReference type="InterPro" id="IPR057260">
    <property type="entry name" value="Ribosomal_L19e_C"/>
</dbReference>
<dbReference type="SMART" id="SM01416">
    <property type="entry name" value="Ribosomal_L19e"/>
    <property type="match status" value="1"/>
</dbReference>
<dbReference type="FunFam" id="1.10.1200.240:FF:000001">
    <property type="entry name" value="Ribosomal protein L19"/>
    <property type="match status" value="1"/>
</dbReference>
<dbReference type="AlphaFoldDB" id="A0A261Y199"/>
<dbReference type="PROSITE" id="PS50159">
    <property type="entry name" value="RIBOSOMAL_S13_2"/>
    <property type="match status" value="1"/>
</dbReference>
<evidence type="ECO:0000256" key="1">
    <source>
        <dbReference type="ARBA" id="ARBA00004496"/>
    </source>
</evidence>
<dbReference type="InterPro" id="IPR010979">
    <property type="entry name" value="Ribosomal_uS13-like_H2TH"/>
</dbReference>
<evidence type="ECO:0000256" key="2">
    <source>
        <dbReference type="ARBA" id="ARBA00008080"/>
    </source>
</evidence>
<evidence type="ECO:0000256" key="5">
    <source>
        <dbReference type="ARBA" id="ARBA00022980"/>
    </source>
</evidence>
<evidence type="ECO:0000259" key="9">
    <source>
        <dbReference type="SMART" id="SM01416"/>
    </source>
</evidence>
<dbReference type="NCBIfam" id="NF006343">
    <property type="entry name" value="PRK08570.1"/>
    <property type="match status" value="1"/>
</dbReference>
<comment type="caution">
    <text evidence="10">The sequence shown here is derived from an EMBL/GenBank/DDBJ whole genome shotgun (WGS) entry which is preliminary data.</text>
</comment>
<dbReference type="FunFam" id="1.10.1650.10:FF:000001">
    <property type="entry name" value="Ribosomal protein L19"/>
    <property type="match status" value="1"/>
</dbReference>
<comment type="subcellular location">
    <subcellularLocation>
        <location evidence="1">Cytoplasm</location>
    </subcellularLocation>
</comment>
<dbReference type="PANTHER" id="PTHR10722">
    <property type="entry name" value="60S RIBOSOMAL PROTEIN L19"/>
    <property type="match status" value="1"/>
</dbReference>
<dbReference type="NCBIfam" id="NF003140">
    <property type="entry name" value="PRK04053.1"/>
    <property type="match status" value="1"/>
</dbReference>
<dbReference type="OrthoDB" id="5534642at2759"/>
<keyword evidence="11" id="KW-1185">Reference proteome</keyword>
<dbReference type="InterPro" id="IPR000196">
    <property type="entry name" value="Ribosomal_eL19_dom"/>
</dbReference>
<dbReference type="FunFam" id="4.10.910.10:FF:000002">
    <property type="entry name" value="40S ribosomal protein S18"/>
    <property type="match status" value="1"/>
</dbReference>
<dbReference type="PROSITE" id="PS00526">
    <property type="entry name" value="RIBOSOMAL_L19E"/>
    <property type="match status" value="1"/>
</dbReference>
<dbReference type="InterPro" id="IPR001892">
    <property type="entry name" value="Ribosomal_uS13"/>
</dbReference>
<dbReference type="EMBL" id="MVBO01000042">
    <property type="protein sequence ID" value="OZJ04397.1"/>
    <property type="molecule type" value="Genomic_DNA"/>
</dbReference>
<dbReference type="SUPFAM" id="SSF46946">
    <property type="entry name" value="S13-like H2TH domain"/>
    <property type="match status" value="1"/>
</dbReference>
<dbReference type="HAMAP" id="MF_01315">
    <property type="entry name" value="Ribosomal_uS13"/>
    <property type="match status" value="1"/>
</dbReference>
<evidence type="ECO:0000256" key="7">
    <source>
        <dbReference type="RuleBase" id="RU000574"/>
    </source>
</evidence>
<keyword evidence="5 7" id="KW-0689">Ribosomal protein</keyword>
<protein>
    <recommendedName>
        <fullName evidence="7">Ribosomal protein L19</fullName>
    </recommendedName>
</protein>